<evidence type="ECO:0000256" key="1">
    <source>
        <dbReference type="ARBA" id="ARBA00004123"/>
    </source>
</evidence>
<dbReference type="Proteomes" id="UP000007266">
    <property type="component" value="Linkage group 8"/>
</dbReference>
<dbReference type="Gene3D" id="2.60.40.720">
    <property type="match status" value="1"/>
</dbReference>
<protein>
    <submittedName>
        <fullName evidence="7">Runt-like protein</fullName>
    </submittedName>
</protein>
<evidence type="ECO:0000256" key="4">
    <source>
        <dbReference type="ARBA" id="ARBA00023242"/>
    </source>
</evidence>
<feature type="compositionally biased region" description="Basic and acidic residues" evidence="5">
    <location>
        <begin position="424"/>
        <end position="447"/>
    </location>
</feature>
<feature type="compositionally biased region" description="Pro residues" evidence="5">
    <location>
        <begin position="339"/>
        <end position="356"/>
    </location>
</feature>
<dbReference type="GO" id="GO:0000978">
    <property type="term" value="F:RNA polymerase II cis-regulatory region sequence-specific DNA binding"/>
    <property type="evidence" value="ECO:0000318"/>
    <property type="project" value="GO_Central"/>
</dbReference>
<dbReference type="FunFam" id="2.60.40.720:FF:000001">
    <property type="entry name" value="Runt-related transcription factor"/>
    <property type="match status" value="1"/>
</dbReference>
<dbReference type="PROSITE" id="PS51062">
    <property type="entry name" value="RUNT"/>
    <property type="match status" value="1"/>
</dbReference>
<dbReference type="InterPro" id="IPR000040">
    <property type="entry name" value="AML1_Runt"/>
</dbReference>
<dbReference type="PANTHER" id="PTHR11950:SF48">
    <property type="entry name" value="RUNT RELATED B"/>
    <property type="match status" value="1"/>
</dbReference>
<feature type="region of interest" description="Disordered" evidence="5">
    <location>
        <begin position="279"/>
        <end position="360"/>
    </location>
</feature>
<sequence>MGQSESCGPPPQHHSRDFSSHFRAVRWPRHAAKKLTSMHLATGEVTSTTGHYDRSYGNLTAEMLAERTIDGLLAEHPGELVRTGSPHVVCTVLPPHWRSNKTLPVAFKVVALGDVGDGTVVTVRAGNDENYCAELRNCTAVMKNQVAKFNDLRFVGRSGRGKSFTLSIIVSTTPPQIATYNKAIKVTVDGPREPRSKTRQQGFHHFPFGPRTFAPDPLAGSLPFKLSGIAHHLAGLPGPPPEWAMLGGRHPYPPGPFVPHHHPHFPPHMFAALDRPINTSPRIANEPSSTSLGPISINCTPAHSTTSPKTSPTQVGLLTTAGAPLSPPEDDISVTASPTPSPQPPPAFPGAPPPPIQNNQLFNNALAASLFLNAPLLPPPGQWFYSQFYPHDWAWMNLRHHSLLPRSSSPLELGHNPNGSTKSEGVDDEVKSDDGKAKEEKKGKDEGVNLSLHRCRKAAITLVRQKEEVSSSEKEHLKCNRLGDVWRPY</sequence>
<dbReference type="OMA" id="PAWLYSQ"/>
<reference evidence="7 8" key="2">
    <citation type="journal article" date="2010" name="Nucleic Acids Res.">
        <title>BeetleBase in 2010: revisions to provide comprehensive genomic information for Tribolium castaneum.</title>
        <authorList>
            <person name="Kim H.S."/>
            <person name="Murphy T."/>
            <person name="Xia J."/>
            <person name="Caragea D."/>
            <person name="Park Y."/>
            <person name="Beeman R.W."/>
            <person name="Lorenzen M.D."/>
            <person name="Butcher S."/>
            <person name="Manak J.R."/>
            <person name="Brown S.J."/>
        </authorList>
    </citation>
    <scope>GENOME REANNOTATION</scope>
    <source>
        <strain evidence="7 8">Georgia GA2</strain>
    </source>
</reference>
<dbReference type="STRING" id="7070.D6WXG4"/>
<evidence type="ECO:0000256" key="3">
    <source>
        <dbReference type="ARBA" id="ARBA00023163"/>
    </source>
</evidence>
<comment type="subcellular location">
    <subcellularLocation>
        <location evidence="1">Nucleus</location>
    </subcellularLocation>
</comment>
<feature type="region of interest" description="Disordered" evidence="5">
    <location>
        <begin position="409"/>
        <end position="449"/>
    </location>
</feature>
<dbReference type="InterPro" id="IPR008967">
    <property type="entry name" value="p53-like_TF_DNA-bd_sf"/>
</dbReference>
<gene>
    <name evidence="7" type="primary">AUGUSTUS-3.0.2_06536</name>
    <name evidence="7" type="ORF">TcasGA2_TC006536</name>
</gene>
<dbReference type="HOGENOM" id="CLU_519105_0_0_1"/>
<dbReference type="SUPFAM" id="SSF49417">
    <property type="entry name" value="p53-like transcription factors"/>
    <property type="match status" value="1"/>
</dbReference>
<keyword evidence="8" id="KW-1185">Reference proteome</keyword>
<name>D6WXG4_TRICA</name>
<dbReference type="GO" id="GO:0005634">
    <property type="term" value="C:nucleus"/>
    <property type="evidence" value="ECO:0007669"/>
    <property type="project" value="UniProtKB-SubCell"/>
</dbReference>
<evidence type="ECO:0000313" key="7">
    <source>
        <dbReference type="EMBL" id="EFA09256.2"/>
    </source>
</evidence>
<dbReference type="InterPro" id="IPR013524">
    <property type="entry name" value="Runt_dom"/>
</dbReference>
<feature type="compositionally biased region" description="Polar residues" evidence="5">
    <location>
        <begin position="279"/>
        <end position="317"/>
    </location>
</feature>
<dbReference type="AlphaFoldDB" id="D6WXG4"/>
<dbReference type="InterPro" id="IPR012346">
    <property type="entry name" value="p53/RUNT-type_TF_DNA-bd_sf"/>
</dbReference>
<evidence type="ECO:0000313" key="8">
    <source>
        <dbReference type="Proteomes" id="UP000007266"/>
    </source>
</evidence>
<dbReference type="GO" id="GO:0005524">
    <property type="term" value="F:ATP binding"/>
    <property type="evidence" value="ECO:0007669"/>
    <property type="project" value="InterPro"/>
</dbReference>
<evidence type="ECO:0000256" key="5">
    <source>
        <dbReference type="SAM" id="MobiDB-lite"/>
    </source>
</evidence>
<keyword evidence="2" id="KW-0805">Transcription regulation</keyword>
<dbReference type="Pfam" id="PF00853">
    <property type="entry name" value="Runt"/>
    <property type="match status" value="1"/>
</dbReference>
<proteinExistence type="predicted"/>
<evidence type="ECO:0000259" key="6">
    <source>
        <dbReference type="PROSITE" id="PS51062"/>
    </source>
</evidence>
<reference evidence="7 8" key="1">
    <citation type="journal article" date="2008" name="Nature">
        <title>The genome of the model beetle and pest Tribolium castaneum.</title>
        <authorList>
            <consortium name="Tribolium Genome Sequencing Consortium"/>
            <person name="Richards S."/>
            <person name="Gibbs R.A."/>
            <person name="Weinstock G.M."/>
            <person name="Brown S.J."/>
            <person name="Denell R."/>
            <person name="Beeman R.W."/>
            <person name="Gibbs R."/>
            <person name="Beeman R.W."/>
            <person name="Brown S.J."/>
            <person name="Bucher G."/>
            <person name="Friedrich M."/>
            <person name="Grimmelikhuijzen C.J."/>
            <person name="Klingler M."/>
            <person name="Lorenzen M."/>
            <person name="Richards S."/>
            <person name="Roth S."/>
            <person name="Schroder R."/>
            <person name="Tautz D."/>
            <person name="Zdobnov E.M."/>
            <person name="Muzny D."/>
            <person name="Gibbs R.A."/>
            <person name="Weinstock G.M."/>
            <person name="Attaway T."/>
            <person name="Bell S."/>
            <person name="Buhay C.J."/>
            <person name="Chandrabose M.N."/>
            <person name="Chavez D."/>
            <person name="Clerk-Blankenburg K.P."/>
            <person name="Cree A."/>
            <person name="Dao M."/>
            <person name="Davis C."/>
            <person name="Chacko J."/>
            <person name="Dinh H."/>
            <person name="Dugan-Rocha S."/>
            <person name="Fowler G."/>
            <person name="Garner T.T."/>
            <person name="Garnes J."/>
            <person name="Gnirke A."/>
            <person name="Hawes A."/>
            <person name="Hernandez J."/>
            <person name="Hines S."/>
            <person name="Holder M."/>
            <person name="Hume J."/>
            <person name="Jhangiani S.N."/>
            <person name="Joshi V."/>
            <person name="Khan Z.M."/>
            <person name="Jackson L."/>
            <person name="Kovar C."/>
            <person name="Kowis A."/>
            <person name="Lee S."/>
            <person name="Lewis L.R."/>
            <person name="Margolis J."/>
            <person name="Morgan M."/>
            <person name="Nazareth L.V."/>
            <person name="Nguyen N."/>
            <person name="Okwuonu G."/>
            <person name="Parker D."/>
            <person name="Richards S."/>
            <person name="Ruiz S.J."/>
            <person name="Santibanez J."/>
            <person name="Savard J."/>
            <person name="Scherer S.E."/>
            <person name="Schneider B."/>
            <person name="Sodergren E."/>
            <person name="Tautz D."/>
            <person name="Vattahil S."/>
            <person name="Villasana D."/>
            <person name="White C.S."/>
            <person name="Wright R."/>
            <person name="Park Y."/>
            <person name="Beeman R.W."/>
            <person name="Lord J."/>
            <person name="Oppert B."/>
            <person name="Lorenzen M."/>
            <person name="Brown S."/>
            <person name="Wang L."/>
            <person name="Savard J."/>
            <person name="Tautz D."/>
            <person name="Richards S."/>
            <person name="Weinstock G."/>
            <person name="Gibbs R.A."/>
            <person name="Liu Y."/>
            <person name="Worley K."/>
            <person name="Weinstock G."/>
            <person name="Elsik C.G."/>
            <person name="Reese J.T."/>
            <person name="Elhaik E."/>
            <person name="Landan G."/>
            <person name="Graur D."/>
            <person name="Arensburger P."/>
            <person name="Atkinson P."/>
            <person name="Beeman R.W."/>
            <person name="Beidler J."/>
            <person name="Brown S.J."/>
            <person name="Demuth J.P."/>
            <person name="Drury D.W."/>
            <person name="Du Y.Z."/>
            <person name="Fujiwara H."/>
            <person name="Lorenzen M."/>
            <person name="Maselli V."/>
            <person name="Osanai M."/>
            <person name="Park Y."/>
            <person name="Robertson H.M."/>
            <person name="Tu Z."/>
            <person name="Wang J.J."/>
            <person name="Wang S."/>
            <person name="Richards S."/>
            <person name="Song H."/>
            <person name="Zhang L."/>
            <person name="Sodergren E."/>
            <person name="Werner D."/>
            <person name="Stanke M."/>
            <person name="Morgenstern B."/>
            <person name="Solovyev V."/>
            <person name="Kosarev P."/>
            <person name="Brown G."/>
            <person name="Chen H.C."/>
            <person name="Ermolaeva O."/>
            <person name="Hlavina W."/>
            <person name="Kapustin Y."/>
            <person name="Kiryutin B."/>
            <person name="Kitts P."/>
            <person name="Maglott D."/>
            <person name="Pruitt K."/>
            <person name="Sapojnikov V."/>
            <person name="Souvorov A."/>
            <person name="Mackey A.J."/>
            <person name="Waterhouse R.M."/>
            <person name="Wyder S."/>
            <person name="Zdobnov E.M."/>
            <person name="Zdobnov E.M."/>
            <person name="Wyder S."/>
            <person name="Kriventseva E.V."/>
            <person name="Kadowaki T."/>
            <person name="Bork P."/>
            <person name="Aranda M."/>
            <person name="Bao R."/>
            <person name="Beermann A."/>
            <person name="Berns N."/>
            <person name="Bolognesi R."/>
            <person name="Bonneton F."/>
            <person name="Bopp D."/>
            <person name="Brown S.J."/>
            <person name="Bucher G."/>
            <person name="Butts T."/>
            <person name="Chaumot A."/>
            <person name="Denell R.E."/>
            <person name="Ferrier D.E."/>
            <person name="Friedrich M."/>
            <person name="Gordon C.M."/>
            <person name="Jindra M."/>
            <person name="Klingler M."/>
            <person name="Lan Q."/>
            <person name="Lattorff H.M."/>
            <person name="Laudet V."/>
            <person name="von Levetsow C."/>
            <person name="Liu Z."/>
            <person name="Lutz R."/>
            <person name="Lynch J.A."/>
            <person name="da Fonseca R.N."/>
            <person name="Posnien N."/>
            <person name="Reuter R."/>
            <person name="Roth S."/>
            <person name="Savard J."/>
            <person name="Schinko J.B."/>
            <person name="Schmitt C."/>
            <person name="Schoppmeier M."/>
            <person name="Schroder R."/>
            <person name="Shippy T.D."/>
            <person name="Simonnet F."/>
            <person name="Marques-Souza H."/>
            <person name="Tautz D."/>
            <person name="Tomoyasu Y."/>
            <person name="Trauner J."/>
            <person name="Van der Zee M."/>
            <person name="Vervoort M."/>
            <person name="Wittkopp N."/>
            <person name="Wimmer E.A."/>
            <person name="Yang X."/>
            <person name="Jones A.K."/>
            <person name="Sattelle D.B."/>
            <person name="Ebert P.R."/>
            <person name="Nelson D."/>
            <person name="Scott J.G."/>
            <person name="Beeman R.W."/>
            <person name="Muthukrishnan S."/>
            <person name="Kramer K.J."/>
            <person name="Arakane Y."/>
            <person name="Beeman R.W."/>
            <person name="Zhu Q."/>
            <person name="Hogenkamp D."/>
            <person name="Dixit R."/>
            <person name="Oppert B."/>
            <person name="Jiang H."/>
            <person name="Zou Z."/>
            <person name="Marshall J."/>
            <person name="Elpidina E."/>
            <person name="Vinokurov K."/>
            <person name="Oppert C."/>
            <person name="Zou Z."/>
            <person name="Evans J."/>
            <person name="Lu Z."/>
            <person name="Zhao P."/>
            <person name="Sumathipala N."/>
            <person name="Altincicek B."/>
            <person name="Vilcinskas A."/>
            <person name="Williams M."/>
            <person name="Hultmark D."/>
            <person name="Hetru C."/>
            <person name="Jiang H."/>
            <person name="Grimmelikhuijzen C.J."/>
            <person name="Hauser F."/>
            <person name="Cazzamali G."/>
            <person name="Williamson M."/>
            <person name="Park Y."/>
            <person name="Li B."/>
            <person name="Tanaka Y."/>
            <person name="Predel R."/>
            <person name="Neupert S."/>
            <person name="Schachtner J."/>
            <person name="Verleyen P."/>
            <person name="Raible F."/>
            <person name="Bork P."/>
            <person name="Friedrich M."/>
            <person name="Walden K.K."/>
            <person name="Robertson H.M."/>
            <person name="Angeli S."/>
            <person name="Foret S."/>
            <person name="Bucher G."/>
            <person name="Schuetz S."/>
            <person name="Maleszka R."/>
            <person name="Wimmer E.A."/>
            <person name="Beeman R.W."/>
            <person name="Lorenzen M."/>
            <person name="Tomoyasu Y."/>
            <person name="Miller S.C."/>
            <person name="Grossmann D."/>
            <person name="Bucher G."/>
        </authorList>
    </citation>
    <scope>NUCLEOTIDE SEQUENCE [LARGE SCALE GENOMIC DNA]</scope>
    <source>
        <strain evidence="7 8">Georgia GA2</strain>
    </source>
</reference>
<evidence type="ECO:0000256" key="2">
    <source>
        <dbReference type="ARBA" id="ARBA00023015"/>
    </source>
</evidence>
<keyword evidence="4" id="KW-0539">Nucleus</keyword>
<keyword evidence="3" id="KW-0804">Transcription</keyword>
<dbReference type="PANTHER" id="PTHR11950">
    <property type="entry name" value="RUNT RELATED"/>
    <property type="match status" value="1"/>
</dbReference>
<dbReference type="eggNOG" id="KOG3982">
    <property type="taxonomic scope" value="Eukaryota"/>
</dbReference>
<dbReference type="EMBL" id="KQ971361">
    <property type="protein sequence ID" value="EFA09256.2"/>
    <property type="molecule type" value="Genomic_DNA"/>
</dbReference>
<organism evidence="7 8">
    <name type="scientific">Tribolium castaneum</name>
    <name type="common">Red flour beetle</name>
    <dbReference type="NCBI Taxonomy" id="7070"/>
    <lineage>
        <taxon>Eukaryota</taxon>
        <taxon>Metazoa</taxon>
        <taxon>Ecdysozoa</taxon>
        <taxon>Arthropoda</taxon>
        <taxon>Hexapoda</taxon>
        <taxon>Insecta</taxon>
        <taxon>Pterygota</taxon>
        <taxon>Neoptera</taxon>
        <taxon>Endopterygota</taxon>
        <taxon>Coleoptera</taxon>
        <taxon>Polyphaga</taxon>
        <taxon>Cucujiformia</taxon>
        <taxon>Tenebrionidae</taxon>
        <taxon>Tenebrionidae incertae sedis</taxon>
        <taxon>Tribolium</taxon>
    </lineage>
</organism>
<dbReference type="InParanoid" id="D6WXG4"/>
<dbReference type="GO" id="GO:0000981">
    <property type="term" value="F:DNA-binding transcription factor activity, RNA polymerase II-specific"/>
    <property type="evidence" value="ECO:0000318"/>
    <property type="project" value="GO_Central"/>
</dbReference>
<accession>D6WXG4</accession>
<feature type="domain" description="Runt" evidence="6">
    <location>
        <begin position="68"/>
        <end position="196"/>
    </location>
</feature>
<dbReference type="GO" id="GO:0001709">
    <property type="term" value="P:cell fate determination"/>
    <property type="evidence" value="ECO:0007669"/>
    <property type="project" value="UniProtKB-ARBA"/>
</dbReference>
<dbReference type="PRINTS" id="PR00967">
    <property type="entry name" value="ONCOGENEAML1"/>
</dbReference>